<protein>
    <submittedName>
        <fullName evidence="2">Uncharacterized protein</fullName>
    </submittedName>
</protein>
<proteinExistence type="predicted"/>
<comment type="caution">
    <text evidence="2">The sequence shown here is derived from an EMBL/GenBank/DDBJ whole genome shotgun (WGS) entry which is preliminary data.</text>
</comment>
<dbReference type="Proteomes" id="UP000266723">
    <property type="component" value="Unassembled WGS sequence"/>
</dbReference>
<evidence type="ECO:0000313" key="3">
    <source>
        <dbReference type="Proteomes" id="UP000266723"/>
    </source>
</evidence>
<feature type="region of interest" description="Disordered" evidence="1">
    <location>
        <begin position="175"/>
        <end position="234"/>
    </location>
</feature>
<organism evidence="2 3">
    <name type="scientific">Brassica cretica</name>
    <name type="common">Mustard</name>
    <dbReference type="NCBI Taxonomy" id="69181"/>
    <lineage>
        <taxon>Eukaryota</taxon>
        <taxon>Viridiplantae</taxon>
        <taxon>Streptophyta</taxon>
        <taxon>Embryophyta</taxon>
        <taxon>Tracheophyta</taxon>
        <taxon>Spermatophyta</taxon>
        <taxon>Magnoliopsida</taxon>
        <taxon>eudicotyledons</taxon>
        <taxon>Gunneridae</taxon>
        <taxon>Pentapetalae</taxon>
        <taxon>rosids</taxon>
        <taxon>malvids</taxon>
        <taxon>Brassicales</taxon>
        <taxon>Brassicaceae</taxon>
        <taxon>Brassiceae</taxon>
        <taxon>Brassica</taxon>
    </lineage>
</organism>
<dbReference type="EMBL" id="QGKV02000299">
    <property type="protein sequence ID" value="KAF3597908.1"/>
    <property type="molecule type" value="Genomic_DNA"/>
</dbReference>
<evidence type="ECO:0000256" key="1">
    <source>
        <dbReference type="SAM" id="MobiDB-lite"/>
    </source>
</evidence>
<keyword evidence="3" id="KW-1185">Reference proteome</keyword>
<gene>
    <name evidence="2" type="ORF">DY000_02021355</name>
</gene>
<accession>A0ABQ7EMW5</accession>
<sequence>MLFAGVEDEIKSTNIGIPISEMSISPGGVLVQMFVDKKAKVIKGSLKKDRSGSLLTPLFCHLELDLSPYQCNETMQFIDVPYLINCQIFRDETTCSFLGKDGKNLYYKLTRPDITSLRDVVNICFVPDRTFGGDTAYDLGPLDDDNDDATYRCWMVDSQRKNNGLMKRIPKAITRGCLGTPSTTEPHREQPTPSSHQPGKELTGTAGGEEDNSLATPRRRNMRSAGQSENDDTD</sequence>
<evidence type="ECO:0000313" key="2">
    <source>
        <dbReference type="EMBL" id="KAF3597908.1"/>
    </source>
</evidence>
<reference evidence="2 3" key="1">
    <citation type="journal article" date="2020" name="BMC Genomics">
        <title>Intraspecific diversification of the crop wild relative Brassica cretica Lam. using demographic model selection.</title>
        <authorList>
            <person name="Kioukis A."/>
            <person name="Michalopoulou V.A."/>
            <person name="Briers L."/>
            <person name="Pirintsos S."/>
            <person name="Studholme D.J."/>
            <person name="Pavlidis P."/>
            <person name="Sarris P.F."/>
        </authorList>
    </citation>
    <scope>NUCLEOTIDE SEQUENCE [LARGE SCALE GENOMIC DNA]</scope>
    <source>
        <strain evidence="3">cv. PFS-1207/04</strain>
    </source>
</reference>
<name>A0ABQ7EMW5_BRACR</name>